<sequence length="137" mass="15313">MSVTEKIFLNVLGAGVGKKATAYVVVTMPTHQLQNKLILCQFARTVVHLLKTVPRKLLDRAMQARPLRTTTVKMLADSPVGILRLPDIKFSVLKLKHVQITEAPLQLPVHRYLPLPIALGQQNPLEDKPSRQSSHIK</sequence>
<proteinExistence type="predicted"/>
<organism evidence="1 2">
    <name type="scientific">Pseudomonas fluorescens</name>
    <dbReference type="NCBI Taxonomy" id="294"/>
    <lineage>
        <taxon>Bacteria</taxon>
        <taxon>Pseudomonadati</taxon>
        <taxon>Pseudomonadota</taxon>
        <taxon>Gammaproteobacteria</taxon>
        <taxon>Pseudomonadales</taxon>
        <taxon>Pseudomonadaceae</taxon>
        <taxon>Pseudomonas</taxon>
    </lineage>
</organism>
<dbReference type="EMBL" id="CP012830">
    <property type="protein sequence ID" value="ALI04013.1"/>
    <property type="molecule type" value="Genomic_DNA"/>
</dbReference>
<gene>
    <name evidence="1" type="ORF">AO353_24165</name>
</gene>
<evidence type="ECO:0000313" key="1">
    <source>
        <dbReference type="EMBL" id="ALI04013.1"/>
    </source>
</evidence>
<accession>A0A0N9WNN0</accession>
<dbReference type="AlphaFoldDB" id="A0A0N9WNN0"/>
<reference evidence="1 2" key="2">
    <citation type="journal article" date="2018" name="Nature">
        <title>Mutant phenotypes for thousands of bacterial genes of unknown function.</title>
        <authorList>
            <person name="Price M.N."/>
            <person name="Wetmore K.M."/>
            <person name="Waters R.J."/>
            <person name="Callaghan M."/>
            <person name="Ray J."/>
            <person name="Liu H."/>
            <person name="Kuehl J.V."/>
            <person name="Melnyk R.A."/>
            <person name="Lamson J.S."/>
            <person name="Suh Y."/>
            <person name="Carlson H.K."/>
            <person name="Esquivel Z."/>
            <person name="Sadeeshkumar H."/>
            <person name="Chakraborty R."/>
            <person name="Zane G.M."/>
            <person name="Rubin B.E."/>
            <person name="Wall J.D."/>
            <person name="Visel A."/>
            <person name="Bristow J."/>
            <person name="Blow M.J."/>
            <person name="Arkin A.P."/>
            <person name="Deutschbauer A.M."/>
        </authorList>
    </citation>
    <scope>NUCLEOTIDE SEQUENCE [LARGE SCALE GENOMIC DNA]</scope>
    <source>
        <strain evidence="1 2">FW300-N2E3</strain>
    </source>
</reference>
<reference evidence="2" key="1">
    <citation type="submission" date="2015-09" db="EMBL/GenBank/DDBJ databases">
        <title>Whole genome sequence of Pseudomonas fluorescens FW300-N2E3.</title>
        <authorList>
            <person name="Ray J."/>
            <person name="Melnyk R."/>
            <person name="Deutschbauer A."/>
        </authorList>
    </citation>
    <scope>NUCLEOTIDE SEQUENCE [LARGE SCALE GENOMIC DNA]</scope>
    <source>
        <strain evidence="2">FW300-N2E3</strain>
    </source>
</reference>
<dbReference type="Proteomes" id="UP000066487">
    <property type="component" value="Chromosome"/>
</dbReference>
<protein>
    <submittedName>
        <fullName evidence="1">Uncharacterized protein</fullName>
    </submittedName>
</protein>
<name>A0A0N9WNN0_PSEFL</name>
<evidence type="ECO:0000313" key="2">
    <source>
        <dbReference type="Proteomes" id="UP000066487"/>
    </source>
</evidence>